<dbReference type="PANTHER" id="PTHR34406">
    <property type="entry name" value="PROTEIN YCEI"/>
    <property type="match status" value="1"/>
</dbReference>
<dbReference type="KEGG" id="mphy:MCBMB27_03923"/>
<dbReference type="InterPro" id="IPR036761">
    <property type="entry name" value="TTHA0802/YceI-like_sf"/>
</dbReference>
<keyword evidence="5" id="KW-1185">Reference proteome</keyword>
<dbReference type="Pfam" id="PF04264">
    <property type="entry name" value="YceI"/>
    <property type="match status" value="1"/>
</dbReference>
<evidence type="ECO:0000256" key="1">
    <source>
        <dbReference type="SAM" id="SignalP"/>
    </source>
</evidence>
<feature type="signal peptide" evidence="1">
    <location>
        <begin position="1"/>
        <end position="33"/>
    </location>
</feature>
<gene>
    <name evidence="3" type="ORF">MCBMB27_03923</name>
    <name evidence="4" type="ORF">SAMN05192567_11712</name>
</gene>
<evidence type="ECO:0000313" key="5">
    <source>
        <dbReference type="Proteomes" id="UP000185487"/>
    </source>
</evidence>
<dbReference type="SUPFAM" id="SSF101874">
    <property type="entry name" value="YceI-like"/>
    <property type="match status" value="1"/>
</dbReference>
<dbReference type="EMBL" id="FOPK01000017">
    <property type="protein sequence ID" value="SFH22693.1"/>
    <property type="molecule type" value="Genomic_DNA"/>
</dbReference>
<proteinExistence type="predicted"/>
<dbReference type="RefSeq" id="WP_075381054.1">
    <property type="nucleotide sequence ID" value="NZ_CP015367.1"/>
</dbReference>
<feature type="domain" description="Lipid/polyisoprenoid-binding YceI-like" evidence="2">
    <location>
        <begin position="35"/>
        <end position="195"/>
    </location>
</feature>
<evidence type="ECO:0000259" key="2">
    <source>
        <dbReference type="SMART" id="SM00867"/>
    </source>
</evidence>
<dbReference type="PANTHER" id="PTHR34406:SF1">
    <property type="entry name" value="PROTEIN YCEI"/>
    <property type="match status" value="1"/>
</dbReference>
<protein>
    <submittedName>
        <fullName evidence="4">Polyisoprenoid-binding protein YceI</fullName>
    </submittedName>
    <submittedName>
        <fullName evidence="3">UPF0312 protein</fullName>
    </submittedName>
</protein>
<accession>A0AAE8HU49</accession>
<dbReference type="InterPro" id="IPR007372">
    <property type="entry name" value="Lipid/polyisoprenoid-bd_YceI"/>
</dbReference>
<dbReference type="Proteomes" id="UP000185487">
    <property type="component" value="Chromosome"/>
</dbReference>
<dbReference type="Proteomes" id="UP000199140">
    <property type="component" value="Unassembled WGS sequence"/>
</dbReference>
<reference evidence="4 6" key="2">
    <citation type="submission" date="2016-10" db="EMBL/GenBank/DDBJ databases">
        <authorList>
            <person name="Varghese N."/>
            <person name="Submissions S."/>
        </authorList>
    </citation>
    <scope>NUCLEOTIDE SEQUENCE [LARGE SCALE GENOMIC DNA]</scope>
    <source>
        <strain evidence="4 6">CBMB27</strain>
    </source>
</reference>
<reference evidence="3 5" key="1">
    <citation type="submission" date="2016-04" db="EMBL/GenBank/DDBJ databases">
        <title>Complete genome sequencing and analysis of CBMB27, Methylobacterium phyllosphaerae isolated from leaf tissues of rice (Oryza sativa L.).</title>
        <authorList>
            <person name="Lee Y."/>
            <person name="Hwangbo K."/>
            <person name="Chung H."/>
            <person name="Yoo J."/>
            <person name="Kim K.Y."/>
            <person name="Sa T.M."/>
            <person name="Um Y."/>
            <person name="Madhaiyan M."/>
        </authorList>
    </citation>
    <scope>NUCLEOTIDE SEQUENCE [LARGE SCALE GENOMIC DNA]</scope>
    <source>
        <strain evidence="3 5">CBMB27</strain>
    </source>
</reference>
<dbReference type="EMBL" id="CP015367">
    <property type="protein sequence ID" value="APT33214.1"/>
    <property type="molecule type" value="Genomic_DNA"/>
</dbReference>
<feature type="chain" id="PRO_5042069842" evidence="1">
    <location>
        <begin position="34"/>
        <end position="202"/>
    </location>
</feature>
<keyword evidence="1" id="KW-0732">Signal</keyword>
<sequence>MNARHLCLLAALQGAFLCAFLGAFLGEALPAAAAEWAVDPARSAIRFSGVQVGVPFTGRFERFTASVDFDPAKPEAGHALVLVDLASARTGDVQRDEALPQKDWFDVKAASQARFEATRFVDKGQGDYAAVGTLTIRGTSRPVTLPFHLTFDGGAAHAVGRVGLVRTEFGVGQGAWASGQWVALDVGVEVDIVATAQPASGH</sequence>
<evidence type="ECO:0000313" key="4">
    <source>
        <dbReference type="EMBL" id="SFH22693.1"/>
    </source>
</evidence>
<name>A0AAE8HU49_9HYPH</name>
<dbReference type="AlphaFoldDB" id="A0AAE8HU49"/>
<dbReference type="Gene3D" id="2.40.128.110">
    <property type="entry name" value="Lipid/polyisoprenoid-binding, YceI-like"/>
    <property type="match status" value="1"/>
</dbReference>
<organism evidence="4 6">
    <name type="scientific">Methylobacterium phyllosphaerae</name>
    <dbReference type="NCBI Taxonomy" id="418223"/>
    <lineage>
        <taxon>Bacteria</taxon>
        <taxon>Pseudomonadati</taxon>
        <taxon>Pseudomonadota</taxon>
        <taxon>Alphaproteobacteria</taxon>
        <taxon>Hyphomicrobiales</taxon>
        <taxon>Methylobacteriaceae</taxon>
        <taxon>Methylobacterium</taxon>
    </lineage>
</organism>
<evidence type="ECO:0000313" key="3">
    <source>
        <dbReference type="EMBL" id="APT33214.1"/>
    </source>
</evidence>
<evidence type="ECO:0000313" key="6">
    <source>
        <dbReference type="Proteomes" id="UP000199140"/>
    </source>
</evidence>
<dbReference type="SMART" id="SM00867">
    <property type="entry name" value="YceI"/>
    <property type="match status" value="1"/>
</dbReference>